<proteinExistence type="inferred from homology"/>
<comment type="caution">
    <text evidence="8">The sequence shown here is derived from an EMBL/GenBank/DDBJ whole genome shotgun (WGS) entry which is preliminary data.</text>
</comment>
<sequence length="148" mass="16602">MTAPVPINPKIYHITHVDNLTRIVTEGGLWSDAAILQRGGPTAMIGMDRLKKRRLEELSIDCLDGVKVGECVPFYFCPRSVMLFLIHQCNPQVAFKGGQGPIVHLEADLHEVLAWATSKQVPWAFSLSNAAAYYVEFRTDVRQLHEID</sequence>
<evidence type="ECO:0000259" key="7">
    <source>
        <dbReference type="PROSITE" id="PS52018"/>
    </source>
</evidence>
<gene>
    <name evidence="8" type="ORF">Dxin01_03973</name>
</gene>
<keyword evidence="4" id="KW-0548">Nucleotidyltransferase</keyword>
<reference evidence="8 9" key="1">
    <citation type="submission" date="2024-02" db="EMBL/GenBank/DDBJ databases">
        <title>Deinococcus xinjiangensis NBRC 107630.</title>
        <authorList>
            <person name="Ichikawa N."/>
            <person name="Katano-Makiyama Y."/>
            <person name="Hidaka K."/>
        </authorList>
    </citation>
    <scope>NUCLEOTIDE SEQUENCE [LARGE SCALE GENOMIC DNA]</scope>
    <source>
        <strain evidence="8 9">NBRC 107630</strain>
    </source>
</reference>
<dbReference type="InterPro" id="IPR029494">
    <property type="entry name" value="DarT"/>
</dbReference>
<evidence type="ECO:0000256" key="4">
    <source>
        <dbReference type="ARBA" id="ARBA00022695"/>
    </source>
</evidence>
<comment type="similarity">
    <text evidence="6">Belongs to the DarT ADP-ribosyltransferase family.</text>
</comment>
<protein>
    <recommendedName>
        <fullName evidence="7">DarT domain-containing protein</fullName>
    </recommendedName>
</protein>
<dbReference type="EMBL" id="BAABRN010000096">
    <property type="protein sequence ID" value="GAA5504204.1"/>
    <property type="molecule type" value="Genomic_DNA"/>
</dbReference>
<comment type="caution">
    <text evidence="6">Lacks conserved residue(s) required for the propagation of feature annotation.</text>
</comment>
<evidence type="ECO:0000256" key="5">
    <source>
        <dbReference type="ARBA" id="ARBA00023125"/>
    </source>
</evidence>
<evidence type="ECO:0000256" key="6">
    <source>
        <dbReference type="PROSITE-ProRule" id="PRU01362"/>
    </source>
</evidence>
<keyword evidence="1 6" id="KW-1277">Toxin-antitoxin system</keyword>
<keyword evidence="5 6" id="KW-0238">DNA-binding</keyword>
<keyword evidence="3" id="KW-0808">Transferase</keyword>
<evidence type="ECO:0000256" key="3">
    <source>
        <dbReference type="ARBA" id="ARBA00022679"/>
    </source>
</evidence>
<evidence type="ECO:0000313" key="9">
    <source>
        <dbReference type="Proteomes" id="UP001458946"/>
    </source>
</evidence>
<dbReference type="PROSITE" id="PS52018">
    <property type="entry name" value="DART"/>
    <property type="match status" value="1"/>
</dbReference>
<evidence type="ECO:0000256" key="1">
    <source>
        <dbReference type="ARBA" id="ARBA00022649"/>
    </source>
</evidence>
<keyword evidence="2" id="KW-0328">Glycosyltransferase</keyword>
<accession>A0ABP9VG59</accession>
<keyword evidence="9" id="KW-1185">Reference proteome</keyword>
<evidence type="ECO:0000256" key="2">
    <source>
        <dbReference type="ARBA" id="ARBA00022676"/>
    </source>
</evidence>
<evidence type="ECO:0000313" key="8">
    <source>
        <dbReference type="EMBL" id="GAA5504204.1"/>
    </source>
</evidence>
<dbReference type="Pfam" id="PF14487">
    <property type="entry name" value="DarT"/>
    <property type="match status" value="1"/>
</dbReference>
<feature type="domain" description="DarT" evidence="7">
    <location>
        <begin position="9"/>
        <end position="148"/>
    </location>
</feature>
<name>A0ABP9VG59_9DEIO</name>
<dbReference type="Proteomes" id="UP001458946">
    <property type="component" value="Unassembled WGS sequence"/>
</dbReference>
<organism evidence="8 9">
    <name type="scientific">Deinococcus xinjiangensis</name>
    <dbReference type="NCBI Taxonomy" id="457454"/>
    <lineage>
        <taxon>Bacteria</taxon>
        <taxon>Thermotogati</taxon>
        <taxon>Deinococcota</taxon>
        <taxon>Deinococci</taxon>
        <taxon>Deinococcales</taxon>
        <taxon>Deinococcaceae</taxon>
        <taxon>Deinococcus</taxon>
    </lineage>
</organism>